<dbReference type="SUPFAM" id="SSF51658">
    <property type="entry name" value="Xylose isomerase-like"/>
    <property type="match status" value="1"/>
</dbReference>
<protein>
    <submittedName>
        <fullName evidence="3">Sugar phosphate isomerase/epimerase</fullName>
    </submittedName>
</protein>
<dbReference type="Proteomes" id="UP001147700">
    <property type="component" value="Unassembled WGS sequence"/>
</dbReference>
<dbReference type="Pfam" id="PF01261">
    <property type="entry name" value="AP_endonuc_2"/>
    <property type="match status" value="1"/>
</dbReference>
<dbReference type="GO" id="GO:0016853">
    <property type="term" value="F:isomerase activity"/>
    <property type="evidence" value="ECO:0007669"/>
    <property type="project" value="UniProtKB-KW"/>
</dbReference>
<dbReference type="PANTHER" id="PTHR43489:SF7">
    <property type="entry name" value="3-DEHYDRO-D-GULOSIDE 4-EPIMERASE-RELATED"/>
    <property type="match status" value="1"/>
</dbReference>
<organism evidence="3 4">
    <name type="scientific">Solirubrobacter deserti</name>
    <dbReference type="NCBI Taxonomy" id="2282478"/>
    <lineage>
        <taxon>Bacteria</taxon>
        <taxon>Bacillati</taxon>
        <taxon>Actinomycetota</taxon>
        <taxon>Thermoleophilia</taxon>
        <taxon>Solirubrobacterales</taxon>
        <taxon>Solirubrobacteraceae</taxon>
        <taxon>Solirubrobacter</taxon>
    </lineage>
</organism>
<dbReference type="Gene3D" id="3.20.20.150">
    <property type="entry name" value="Divalent-metal-dependent TIM barrel enzymes"/>
    <property type="match status" value="1"/>
</dbReference>
<feature type="domain" description="Xylose isomerase-like TIM barrel" evidence="2">
    <location>
        <begin position="41"/>
        <end position="243"/>
    </location>
</feature>
<evidence type="ECO:0000313" key="3">
    <source>
        <dbReference type="EMBL" id="MDA0141444.1"/>
    </source>
</evidence>
<proteinExistence type="predicted"/>
<dbReference type="PANTHER" id="PTHR43489">
    <property type="entry name" value="ISOMERASE"/>
    <property type="match status" value="1"/>
</dbReference>
<name>A0ABT4RSA1_9ACTN</name>
<dbReference type="InterPro" id="IPR036237">
    <property type="entry name" value="Xyl_isomerase-like_sf"/>
</dbReference>
<dbReference type="RefSeq" id="WP_202951957.1">
    <property type="nucleotide sequence ID" value="NZ_JAPCID010000057.1"/>
</dbReference>
<evidence type="ECO:0000313" key="4">
    <source>
        <dbReference type="Proteomes" id="UP001147700"/>
    </source>
</evidence>
<reference evidence="3" key="1">
    <citation type="submission" date="2022-10" db="EMBL/GenBank/DDBJ databases">
        <title>The WGS of Solirubrobacter sp. CPCC 204708.</title>
        <authorList>
            <person name="Jiang Z."/>
        </authorList>
    </citation>
    <scope>NUCLEOTIDE SEQUENCE</scope>
    <source>
        <strain evidence="3">CPCC 204708</strain>
    </source>
</reference>
<evidence type="ECO:0000259" key="2">
    <source>
        <dbReference type="Pfam" id="PF01261"/>
    </source>
</evidence>
<dbReference type="InterPro" id="IPR050417">
    <property type="entry name" value="Sugar_Epim/Isomerase"/>
</dbReference>
<dbReference type="EMBL" id="JAPCID010000057">
    <property type="protein sequence ID" value="MDA0141444.1"/>
    <property type="molecule type" value="Genomic_DNA"/>
</dbReference>
<keyword evidence="4" id="KW-1185">Reference proteome</keyword>
<gene>
    <name evidence="3" type="ORF">OJ962_28380</name>
</gene>
<evidence type="ECO:0000256" key="1">
    <source>
        <dbReference type="ARBA" id="ARBA00023235"/>
    </source>
</evidence>
<accession>A0ABT4RSA1</accession>
<dbReference type="InterPro" id="IPR013022">
    <property type="entry name" value="Xyl_isomerase-like_TIM-brl"/>
</dbReference>
<sequence>MILAIQENLVEADSVAAKLAAAQEAGFDALELRDAARPGLEGIRAHTVCPELSGWLGDFDAGRRARALDELRRQLDGIVALGGHGVITPAAWGMFTRRLPPFDEPPRTPEQDREVLLEGLAELGAHAEAAGGVLLLEPLNRYEDHMLNTVAQAAELIAAAGSPGVKILADTYHMNIEEDDVCDALRSIADVLGAVHASDSNRHQPGAGHVDFAAVAGTLRELGFDGVLSVECRLRGEPADAVRSCGALLRSLVD</sequence>
<comment type="caution">
    <text evidence="3">The sequence shown here is derived from an EMBL/GenBank/DDBJ whole genome shotgun (WGS) entry which is preliminary data.</text>
</comment>
<keyword evidence="1 3" id="KW-0413">Isomerase</keyword>